<evidence type="ECO:0000256" key="4">
    <source>
        <dbReference type="ARBA" id="ARBA00022692"/>
    </source>
</evidence>
<evidence type="ECO:0000256" key="5">
    <source>
        <dbReference type="ARBA" id="ARBA00022989"/>
    </source>
</evidence>
<dbReference type="InterPro" id="IPR000425">
    <property type="entry name" value="MIP"/>
</dbReference>
<comment type="subcellular location">
    <subcellularLocation>
        <location evidence="1">Membrane</location>
        <topology evidence="1">Multi-pass membrane protein</topology>
    </subcellularLocation>
</comment>
<feature type="transmembrane region" description="Helical" evidence="8">
    <location>
        <begin position="509"/>
        <end position="529"/>
    </location>
</feature>
<feature type="compositionally biased region" description="Polar residues" evidence="7">
    <location>
        <begin position="24"/>
        <end position="34"/>
    </location>
</feature>
<dbReference type="PANTHER" id="PTHR43829">
    <property type="entry name" value="AQUAPORIN OR AQUAGLYCEROPORIN RELATED"/>
    <property type="match status" value="1"/>
</dbReference>
<comment type="caution">
    <text evidence="9">The sequence shown here is derived from an EMBL/GenBank/DDBJ whole genome shotgun (WGS) entry which is preliminary data.</text>
</comment>
<evidence type="ECO:0000256" key="3">
    <source>
        <dbReference type="ARBA" id="ARBA00022448"/>
    </source>
</evidence>
<feature type="compositionally biased region" description="Basic and acidic residues" evidence="7">
    <location>
        <begin position="127"/>
        <end position="160"/>
    </location>
</feature>
<dbReference type="EMBL" id="JAGMWT010000017">
    <property type="protein sequence ID" value="KAH7114458.1"/>
    <property type="molecule type" value="Genomic_DNA"/>
</dbReference>
<protein>
    <submittedName>
        <fullName evidence="9">Glycerol uptake facilitator protein</fullName>
    </submittedName>
</protein>
<dbReference type="Pfam" id="PF00230">
    <property type="entry name" value="MIP"/>
    <property type="match status" value="1"/>
</dbReference>
<dbReference type="GO" id="GO:0015250">
    <property type="term" value="F:water channel activity"/>
    <property type="evidence" value="ECO:0007669"/>
    <property type="project" value="TreeGrafter"/>
</dbReference>
<dbReference type="GO" id="GO:0005886">
    <property type="term" value="C:plasma membrane"/>
    <property type="evidence" value="ECO:0007669"/>
    <property type="project" value="TreeGrafter"/>
</dbReference>
<feature type="transmembrane region" description="Helical" evidence="8">
    <location>
        <begin position="429"/>
        <end position="447"/>
    </location>
</feature>
<gene>
    <name evidence="9" type="ORF">B0J11DRAFT_471739</name>
</gene>
<dbReference type="CDD" id="cd00333">
    <property type="entry name" value="MIP"/>
    <property type="match status" value="1"/>
</dbReference>
<dbReference type="InterPro" id="IPR023271">
    <property type="entry name" value="Aquaporin-like"/>
</dbReference>
<feature type="compositionally biased region" description="Polar residues" evidence="7">
    <location>
        <begin position="57"/>
        <end position="77"/>
    </location>
</feature>
<feature type="transmembrane region" description="Helical" evidence="8">
    <location>
        <begin position="333"/>
        <end position="353"/>
    </location>
</feature>
<name>A0A9P9D8D2_9PLEO</name>
<organism evidence="9 10">
    <name type="scientific">Dendryphion nanum</name>
    <dbReference type="NCBI Taxonomy" id="256645"/>
    <lineage>
        <taxon>Eukaryota</taxon>
        <taxon>Fungi</taxon>
        <taxon>Dikarya</taxon>
        <taxon>Ascomycota</taxon>
        <taxon>Pezizomycotina</taxon>
        <taxon>Dothideomycetes</taxon>
        <taxon>Pleosporomycetidae</taxon>
        <taxon>Pleosporales</taxon>
        <taxon>Torulaceae</taxon>
        <taxon>Dendryphion</taxon>
    </lineage>
</organism>
<dbReference type="PRINTS" id="PR00783">
    <property type="entry name" value="MINTRINSICP"/>
</dbReference>
<keyword evidence="6 8" id="KW-0472">Membrane</keyword>
<feature type="compositionally biased region" description="Basic and acidic residues" evidence="7">
    <location>
        <begin position="262"/>
        <end position="276"/>
    </location>
</feature>
<evidence type="ECO:0000313" key="10">
    <source>
        <dbReference type="Proteomes" id="UP000700596"/>
    </source>
</evidence>
<dbReference type="PANTHER" id="PTHR43829:SF24">
    <property type="entry name" value="MIP AQUAPORIN (EUROFUNG)"/>
    <property type="match status" value="1"/>
</dbReference>
<keyword evidence="5 8" id="KW-1133">Transmembrane helix</keyword>
<evidence type="ECO:0000256" key="1">
    <source>
        <dbReference type="ARBA" id="ARBA00004141"/>
    </source>
</evidence>
<sequence>MADDSSRNDNDQNRPPGRGFPQSDLESQPTTQLDSLDRARPSYNRSGTAATAATAASQWGTAGNRPTGQNDTAGIQRQRTEVKLEQKIPTENDYYTLNPWHGKPQEKPVFGLAQPLPRTVRRGMLRWGEKSERPEIYKVEDRRLKSPDRGEQSRSDDAGHFRGGPDIQVPVEDSQGGHAQGPQDQFETYVDGQRLRVRRVVGDEAEQVIRNQGMQRSKSRGINENGLQFDSTKEQPPRNTFGVQDGLPQLKETTTRGTADTNLKEQHEALDEEEKSRREFYNTYRNPLARFRAKYPQALAEFLSTFITLFLGLCGNLSVATSNNEQGGFQTQAWSWGMAVMVGIYIGGGVSGAHLNPCISLCLSLFRGFPWRMCFVYMLAQFLAGFCAGGLAWFLFRDSIYHFDPALTPALTGKAFYTLPQTWVSPASAFFNEFVGAAILVCIVFALGDDQNSPPGAGMNALILGLTNFLIVLALSYNTGPAISPARDFGPRLVALFAGYGTETFTTGWWAYGPWGGAFSGSIVGALLYDSMVFVGGESPINYRWPKPPEMKWKLGQKKNHIREKTWGKLDV</sequence>
<dbReference type="AlphaFoldDB" id="A0A9P9D8D2"/>
<feature type="region of interest" description="Disordered" evidence="7">
    <location>
        <begin position="213"/>
        <end position="276"/>
    </location>
</feature>
<evidence type="ECO:0000313" key="9">
    <source>
        <dbReference type="EMBL" id="KAH7114458.1"/>
    </source>
</evidence>
<comment type="similarity">
    <text evidence="2">Belongs to the MIP/aquaporin (TC 1.A.8) family.</text>
</comment>
<feature type="compositionally biased region" description="Basic and acidic residues" evidence="7">
    <location>
        <begin position="78"/>
        <end position="90"/>
    </location>
</feature>
<accession>A0A9P9D8D2</accession>
<keyword evidence="4 8" id="KW-0812">Transmembrane</keyword>
<feature type="transmembrane region" description="Helical" evidence="8">
    <location>
        <begin position="374"/>
        <end position="396"/>
    </location>
</feature>
<reference evidence="9" key="1">
    <citation type="journal article" date="2021" name="Nat. Commun.">
        <title>Genetic determinants of endophytism in the Arabidopsis root mycobiome.</title>
        <authorList>
            <person name="Mesny F."/>
            <person name="Miyauchi S."/>
            <person name="Thiergart T."/>
            <person name="Pickel B."/>
            <person name="Atanasova L."/>
            <person name="Karlsson M."/>
            <person name="Huettel B."/>
            <person name="Barry K.W."/>
            <person name="Haridas S."/>
            <person name="Chen C."/>
            <person name="Bauer D."/>
            <person name="Andreopoulos W."/>
            <person name="Pangilinan J."/>
            <person name="LaButti K."/>
            <person name="Riley R."/>
            <person name="Lipzen A."/>
            <person name="Clum A."/>
            <person name="Drula E."/>
            <person name="Henrissat B."/>
            <person name="Kohler A."/>
            <person name="Grigoriev I.V."/>
            <person name="Martin F.M."/>
            <person name="Hacquard S."/>
        </authorList>
    </citation>
    <scope>NUCLEOTIDE SEQUENCE</scope>
    <source>
        <strain evidence="9">MPI-CAGE-CH-0243</strain>
    </source>
</reference>
<feature type="compositionally biased region" description="Basic and acidic residues" evidence="7">
    <location>
        <begin position="1"/>
        <end position="12"/>
    </location>
</feature>
<keyword evidence="10" id="KW-1185">Reference proteome</keyword>
<dbReference type="InterPro" id="IPR050363">
    <property type="entry name" value="MIP/Aquaporin"/>
</dbReference>
<dbReference type="OrthoDB" id="3222at2759"/>
<feature type="compositionally biased region" description="Polar residues" evidence="7">
    <location>
        <begin position="251"/>
        <end position="261"/>
    </location>
</feature>
<proteinExistence type="inferred from homology"/>
<dbReference type="GO" id="GO:0015254">
    <property type="term" value="F:glycerol channel activity"/>
    <property type="evidence" value="ECO:0007669"/>
    <property type="project" value="TreeGrafter"/>
</dbReference>
<evidence type="ECO:0000256" key="6">
    <source>
        <dbReference type="ARBA" id="ARBA00023136"/>
    </source>
</evidence>
<feature type="region of interest" description="Disordered" evidence="7">
    <location>
        <begin position="1"/>
        <end position="189"/>
    </location>
</feature>
<feature type="transmembrane region" description="Helical" evidence="8">
    <location>
        <begin position="298"/>
        <end position="321"/>
    </location>
</feature>
<feature type="transmembrane region" description="Helical" evidence="8">
    <location>
        <begin position="459"/>
        <end position="477"/>
    </location>
</feature>
<evidence type="ECO:0000256" key="8">
    <source>
        <dbReference type="SAM" id="Phobius"/>
    </source>
</evidence>
<feature type="compositionally biased region" description="Polar residues" evidence="7">
    <location>
        <begin position="213"/>
        <end position="230"/>
    </location>
</feature>
<dbReference type="SUPFAM" id="SSF81338">
    <property type="entry name" value="Aquaporin-like"/>
    <property type="match status" value="1"/>
</dbReference>
<dbReference type="Proteomes" id="UP000700596">
    <property type="component" value="Unassembled WGS sequence"/>
</dbReference>
<evidence type="ECO:0000256" key="7">
    <source>
        <dbReference type="SAM" id="MobiDB-lite"/>
    </source>
</evidence>
<keyword evidence="3" id="KW-0813">Transport</keyword>
<dbReference type="Gene3D" id="1.20.1080.10">
    <property type="entry name" value="Glycerol uptake facilitator protein"/>
    <property type="match status" value="1"/>
</dbReference>
<evidence type="ECO:0000256" key="2">
    <source>
        <dbReference type="ARBA" id="ARBA00006175"/>
    </source>
</evidence>